<dbReference type="EMBL" id="BQXS01012314">
    <property type="protein sequence ID" value="GKT21375.1"/>
    <property type="molecule type" value="Genomic_DNA"/>
</dbReference>
<accession>A0ABQ5JXN3</accession>
<feature type="region of interest" description="Disordered" evidence="1">
    <location>
        <begin position="150"/>
        <end position="186"/>
    </location>
</feature>
<evidence type="ECO:0000313" key="2">
    <source>
        <dbReference type="EMBL" id="GKT21375.1"/>
    </source>
</evidence>
<comment type="caution">
    <text evidence="2">The sequence shown here is derived from an EMBL/GenBank/DDBJ whole genome shotgun (WGS) entry which is preliminary data.</text>
</comment>
<gene>
    <name evidence="2" type="ORF">ADUPG1_011887</name>
</gene>
<protein>
    <submittedName>
        <fullName evidence="2">Uncharacterized protein</fullName>
    </submittedName>
</protein>
<evidence type="ECO:0000256" key="1">
    <source>
        <dbReference type="SAM" id="MobiDB-lite"/>
    </source>
</evidence>
<dbReference type="Proteomes" id="UP001057375">
    <property type="component" value="Unassembled WGS sequence"/>
</dbReference>
<sequence length="205" mass="23502">MSTFDIDPRLASCIVDADSLHQNAQLAIKSRQKKLQSKNNGGIIHKVGSSKLHEHFVKLAFSSLIFEASKSKGKKLSDKGISSSKRESSHPIHISSDNVSIRHDGGILLFHGDSIRFLKFKEINYVDFLHKKKEIEAAEREKKKQEAIFRKQKMEEEKRKQRFEQRKKQHDAQHKGKEASSSMGNYDCDADIVVDDIDFESYMKI</sequence>
<name>A0ABQ5JXN3_9EUKA</name>
<feature type="compositionally biased region" description="Basic and acidic residues" evidence="1">
    <location>
        <begin position="150"/>
        <end position="178"/>
    </location>
</feature>
<keyword evidence="3" id="KW-1185">Reference proteome</keyword>
<proteinExistence type="predicted"/>
<organism evidence="2 3">
    <name type="scientific">Aduncisulcus paluster</name>
    <dbReference type="NCBI Taxonomy" id="2918883"/>
    <lineage>
        <taxon>Eukaryota</taxon>
        <taxon>Metamonada</taxon>
        <taxon>Carpediemonas-like organisms</taxon>
        <taxon>Aduncisulcus</taxon>
    </lineage>
</organism>
<feature type="region of interest" description="Disordered" evidence="1">
    <location>
        <begin position="75"/>
        <end position="96"/>
    </location>
</feature>
<reference evidence="2" key="1">
    <citation type="submission" date="2022-03" db="EMBL/GenBank/DDBJ databases">
        <title>Draft genome sequence of Aduncisulcus paluster, a free-living microaerophilic Fornicata.</title>
        <authorList>
            <person name="Yuyama I."/>
            <person name="Kume K."/>
            <person name="Tamura T."/>
            <person name="Inagaki Y."/>
            <person name="Hashimoto T."/>
        </authorList>
    </citation>
    <scope>NUCLEOTIDE SEQUENCE</scope>
    <source>
        <strain evidence="2">NY0171</strain>
    </source>
</reference>
<evidence type="ECO:0000313" key="3">
    <source>
        <dbReference type="Proteomes" id="UP001057375"/>
    </source>
</evidence>